<gene>
    <name evidence="1" type="ORF">METZ01_LOCUS197362</name>
</gene>
<dbReference type="EMBL" id="UINC01042200">
    <property type="protein sequence ID" value="SVB44508.1"/>
    <property type="molecule type" value="Genomic_DNA"/>
</dbReference>
<protein>
    <submittedName>
        <fullName evidence="1">Uncharacterized protein</fullName>
    </submittedName>
</protein>
<name>A0A382E1J6_9ZZZZ</name>
<dbReference type="AlphaFoldDB" id="A0A382E1J6"/>
<proteinExistence type="predicted"/>
<evidence type="ECO:0000313" key="1">
    <source>
        <dbReference type="EMBL" id="SVB44508.1"/>
    </source>
</evidence>
<accession>A0A382E1J6</accession>
<organism evidence="1">
    <name type="scientific">marine metagenome</name>
    <dbReference type="NCBI Taxonomy" id="408172"/>
    <lineage>
        <taxon>unclassified sequences</taxon>
        <taxon>metagenomes</taxon>
        <taxon>ecological metagenomes</taxon>
    </lineage>
</organism>
<sequence length="110" mass="12742">MTAYYEGSVGVGFGSNLLNIYELAAAIEDAQNFLKEVNGSEEQYNTIVADIKERIEVTSSRMTILTNIKELSEEDVDQIEEIIEMKDYLAYRLEWLLFHHKQMKNCGNWK</sequence>
<reference evidence="1" key="1">
    <citation type="submission" date="2018-05" db="EMBL/GenBank/DDBJ databases">
        <authorList>
            <person name="Lanie J.A."/>
            <person name="Ng W.-L."/>
            <person name="Kazmierczak K.M."/>
            <person name="Andrzejewski T.M."/>
            <person name="Davidsen T.M."/>
            <person name="Wayne K.J."/>
            <person name="Tettelin H."/>
            <person name="Glass J.I."/>
            <person name="Rusch D."/>
            <person name="Podicherti R."/>
            <person name="Tsui H.-C.T."/>
            <person name="Winkler M.E."/>
        </authorList>
    </citation>
    <scope>NUCLEOTIDE SEQUENCE</scope>
</reference>